<proteinExistence type="inferred from homology"/>
<keyword evidence="2" id="KW-0805">Transcription regulation</keyword>
<dbReference type="PANTHER" id="PTHR43133">
    <property type="entry name" value="RNA POLYMERASE ECF-TYPE SIGMA FACTO"/>
    <property type="match status" value="1"/>
</dbReference>
<dbReference type="Pfam" id="PF04542">
    <property type="entry name" value="Sigma70_r2"/>
    <property type="match status" value="1"/>
</dbReference>
<keyword evidence="3" id="KW-0731">Sigma factor</keyword>
<dbReference type="AlphaFoldDB" id="A0A2P8HVM7"/>
<keyword evidence="8" id="KW-1185">Reference proteome</keyword>
<dbReference type="InterPro" id="IPR013249">
    <property type="entry name" value="RNA_pol_sigma70_r4_t2"/>
</dbReference>
<dbReference type="SUPFAM" id="SSF88946">
    <property type="entry name" value="Sigma2 domain of RNA polymerase sigma factors"/>
    <property type="match status" value="1"/>
</dbReference>
<dbReference type="EMBL" id="PYAW01000001">
    <property type="protein sequence ID" value="PSL50282.1"/>
    <property type="molecule type" value="Genomic_DNA"/>
</dbReference>
<gene>
    <name evidence="7" type="ORF">CLV51_1011626</name>
</gene>
<sequence>MQQLKIQQVNLQDIAAGNEKAFKALFDQYRGRLFYYISRFIKSEQVAEELVLDVFMKIWTGRELITQINNFDAFLFRIAHNKSIDFLRSAAKDQRLQELLWEGIEVAAADETDALLITHEYEEKVRMAISLLSPQCKKVYSLSREQELTHDQIAQQLHISRATVNNHIVLAQRFIRNYLAKEIDLAIVLLLIGRV</sequence>
<evidence type="ECO:0000256" key="2">
    <source>
        <dbReference type="ARBA" id="ARBA00023015"/>
    </source>
</evidence>
<feature type="domain" description="RNA polymerase sigma factor 70 region 4 type 2" evidence="6">
    <location>
        <begin position="123"/>
        <end position="171"/>
    </location>
</feature>
<organism evidence="7 8">
    <name type="scientific">Chitinophaga niastensis</name>
    <dbReference type="NCBI Taxonomy" id="536980"/>
    <lineage>
        <taxon>Bacteria</taxon>
        <taxon>Pseudomonadati</taxon>
        <taxon>Bacteroidota</taxon>
        <taxon>Chitinophagia</taxon>
        <taxon>Chitinophagales</taxon>
        <taxon>Chitinophagaceae</taxon>
        <taxon>Chitinophaga</taxon>
    </lineage>
</organism>
<dbReference type="InterPro" id="IPR036388">
    <property type="entry name" value="WH-like_DNA-bd_sf"/>
</dbReference>
<dbReference type="RefSeq" id="WP_211301948.1">
    <property type="nucleotide sequence ID" value="NZ_PYAW01000001.1"/>
</dbReference>
<name>A0A2P8HVM7_CHINA</name>
<evidence type="ECO:0000259" key="5">
    <source>
        <dbReference type="Pfam" id="PF04542"/>
    </source>
</evidence>
<dbReference type="GO" id="GO:0003677">
    <property type="term" value="F:DNA binding"/>
    <property type="evidence" value="ECO:0007669"/>
    <property type="project" value="InterPro"/>
</dbReference>
<dbReference type="Pfam" id="PF08281">
    <property type="entry name" value="Sigma70_r4_2"/>
    <property type="match status" value="1"/>
</dbReference>
<protein>
    <submittedName>
        <fullName evidence="7">RNA polymerase sigma-70 factor (ECF subfamily)</fullName>
    </submittedName>
</protein>
<dbReference type="InterPro" id="IPR014327">
    <property type="entry name" value="RNA_pol_sigma70_bacteroid"/>
</dbReference>
<dbReference type="InterPro" id="IPR013324">
    <property type="entry name" value="RNA_pol_sigma_r3/r4-like"/>
</dbReference>
<evidence type="ECO:0000256" key="4">
    <source>
        <dbReference type="ARBA" id="ARBA00023163"/>
    </source>
</evidence>
<dbReference type="GO" id="GO:0006352">
    <property type="term" value="P:DNA-templated transcription initiation"/>
    <property type="evidence" value="ECO:0007669"/>
    <property type="project" value="InterPro"/>
</dbReference>
<dbReference type="PANTHER" id="PTHR43133:SF46">
    <property type="entry name" value="RNA POLYMERASE SIGMA-70 FACTOR ECF SUBFAMILY"/>
    <property type="match status" value="1"/>
</dbReference>
<comment type="similarity">
    <text evidence="1">Belongs to the sigma-70 factor family. ECF subfamily.</text>
</comment>
<feature type="domain" description="RNA polymerase sigma-70 region 2" evidence="5">
    <location>
        <begin position="25"/>
        <end position="91"/>
    </location>
</feature>
<dbReference type="InterPro" id="IPR039425">
    <property type="entry name" value="RNA_pol_sigma-70-like"/>
</dbReference>
<dbReference type="NCBIfam" id="TIGR02985">
    <property type="entry name" value="Sig70_bacteroi1"/>
    <property type="match status" value="1"/>
</dbReference>
<dbReference type="InterPro" id="IPR014284">
    <property type="entry name" value="RNA_pol_sigma-70_dom"/>
</dbReference>
<dbReference type="Gene3D" id="1.10.1740.10">
    <property type="match status" value="1"/>
</dbReference>
<dbReference type="GO" id="GO:0016987">
    <property type="term" value="F:sigma factor activity"/>
    <property type="evidence" value="ECO:0007669"/>
    <property type="project" value="UniProtKB-KW"/>
</dbReference>
<evidence type="ECO:0000256" key="1">
    <source>
        <dbReference type="ARBA" id="ARBA00010641"/>
    </source>
</evidence>
<accession>A0A2P8HVM7</accession>
<dbReference type="Proteomes" id="UP000240971">
    <property type="component" value="Unassembled WGS sequence"/>
</dbReference>
<dbReference type="NCBIfam" id="TIGR02937">
    <property type="entry name" value="sigma70-ECF"/>
    <property type="match status" value="1"/>
</dbReference>
<comment type="caution">
    <text evidence="7">The sequence shown here is derived from an EMBL/GenBank/DDBJ whole genome shotgun (WGS) entry which is preliminary data.</text>
</comment>
<dbReference type="Gene3D" id="1.10.10.10">
    <property type="entry name" value="Winged helix-like DNA-binding domain superfamily/Winged helix DNA-binding domain"/>
    <property type="match status" value="1"/>
</dbReference>
<dbReference type="SUPFAM" id="SSF88659">
    <property type="entry name" value="Sigma3 and sigma4 domains of RNA polymerase sigma factors"/>
    <property type="match status" value="1"/>
</dbReference>
<evidence type="ECO:0000313" key="8">
    <source>
        <dbReference type="Proteomes" id="UP000240971"/>
    </source>
</evidence>
<keyword evidence="4" id="KW-0804">Transcription</keyword>
<evidence type="ECO:0000256" key="3">
    <source>
        <dbReference type="ARBA" id="ARBA00023082"/>
    </source>
</evidence>
<dbReference type="InterPro" id="IPR007627">
    <property type="entry name" value="RNA_pol_sigma70_r2"/>
</dbReference>
<evidence type="ECO:0000259" key="6">
    <source>
        <dbReference type="Pfam" id="PF08281"/>
    </source>
</evidence>
<evidence type="ECO:0000313" key="7">
    <source>
        <dbReference type="EMBL" id="PSL50282.1"/>
    </source>
</evidence>
<reference evidence="7 8" key="1">
    <citation type="submission" date="2018-03" db="EMBL/GenBank/DDBJ databases">
        <title>Genomic Encyclopedia of Archaeal and Bacterial Type Strains, Phase II (KMG-II): from individual species to whole genera.</title>
        <authorList>
            <person name="Goeker M."/>
        </authorList>
    </citation>
    <scope>NUCLEOTIDE SEQUENCE [LARGE SCALE GENOMIC DNA]</scope>
    <source>
        <strain evidence="7 8">DSM 24859</strain>
    </source>
</reference>
<dbReference type="InterPro" id="IPR013325">
    <property type="entry name" value="RNA_pol_sigma_r2"/>
</dbReference>